<dbReference type="SUPFAM" id="SSF63748">
    <property type="entry name" value="Tudor/PWWP/MBT"/>
    <property type="match status" value="1"/>
</dbReference>
<name>A0AAE0F606_9CHLO</name>
<dbReference type="PROSITE" id="PS50812">
    <property type="entry name" value="PWWP"/>
    <property type="match status" value="1"/>
</dbReference>
<gene>
    <name evidence="3" type="ORF">CYMTET_39017</name>
</gene>
<feature type="compositionally biased region" description="Low complexity" evidence="1">
    <location>
        <begin position="414"/>
        <end position="425"/>
    </location>
</feature>
<feature type="region of interest" description="Disordered" evidence="1">
    <location>
        <begin position="414"/>
        <end position="442"/>
    </location>
</feature>
<reference evidence="3 4" key="1">
    <citation type="journal article" date="2015" name="Genome Biol. Evol.">
        <title>Comparative Genomics of a Bacterivorous Green Alga Reveals Evolutionary Causalities and Consequences of Phago-Mixotrophic Mode of Nutrition.</title>
        <authorList>
            <person name="Burns J.A."/>
            <person name="Paasch A."/>
            <person name="Narechania A."/>
            <person name="Kim E."/>
        </authorList>
    </citation>
    <scope>NUCLEOTIDE SEQUENCE [LARGE SCALE GENOMIC DNA]</scope>
    <source>
        <strain evidence="3 4">PLY_AMNH</strain>
    </source>
</reference>
<evidence type="ECO:0000256" key="1">
    <source>
        <dbReference type="SAM" id="MobiDB-lite"/>
    </source>
</evidence>
<organism evidence="3 4">
    <name type="scientific">Cymbomonas tetramitiformis</name>
    <dbReference type="NCBI Taxonomy" id="36881"/>
    <lineage>
        <taxon>Eukaryota</taxon>
        <taxon>Viridiplantae</taxon>
        <taxon>Chlorophyta</taxon>
        <taxon>Pyramimonadophyceae</taxon>
        <taxon>Pyramimonadales</taxon>
        <taxon>Pyramimonadaceae</taxon>
        <taxon>Cymbomonas</taxon>
    </lineage>
</organism>
<evidence type="ECO:0000313" key="3">
    <source>
        <dbReference type="EMBL" id="KAK3251650.1"/>
    </source>
</evidence>
<dbReference type="Pfam" id="PF00855">
    <property type="entry name" value="PWWP"/>
    <property type="match status" value="1"/>
</dbReference>
<proteinExistence type="predicted"/>
<keyword evidence="4" id="KW-1185">Reference proteome</keyword>
<dbReference type="AlphaFoldDB" id="A0AAE0F606"/>
<feature type="region of interest" description="Disordered" evidence="1">
    <location>
        <begin position="637"/>
        <end position="660"/>
    </location>
</feature>
<dbReference type="Proteomes" id="UP001190700">
    <property type="component" value="Unassembled WGS sequence"/>
</dbReference>
<dbReference type="EMBL" id="LGRX02025916">
    <property type="protein sequence ID" value="KAK3251650.1"/>
    <property type="molecule type" value="Genomic_DNA"/>
</dbReference>
<dbReference type="Gene3D" id="2.30.30.140">
    <property type="match status" value="1"/>
</dbReference>
<dbReference type="CDD" id="cd05162">
    <property type="entry name" value="PWWP"/>
    <property type="match status" value="1"/>
</dbReference>
<dbReference type="InterPro" id="IPR000313">
    <property type="entry name" value="PWWP_dom"/>
</dbReference>
<evidence type="ECO:0000259" key="2">
    <source>
        <dbReference type="PROSITE" id="PS50812"/>
    </source>
</evidence>
<protein>
    <recommendedName>
        <fullName evidence="2">PWWP domain-containing protein</fullName>
    </recommendedName>
</protein>
<evidence type="ECO:0000313" key="4">
    <source>
        <dbReference type="Proteomes" id="UP001190700"/>
    </source>
</evidence>
<feature type="domain" description="PWWP" evidence="2">
    <location>
        <begin position="10"/>
        <end position="70"/>
    </location>
</feature>
<accession>A0AAE0F606</accession>
<sequence>MPPKLDELNVDVIIFGKLEDGRPWPAKILPMPAVTWLDLEKRKNSYYVRWFGYHRDGYIDKTDAMPFLEHKDAFLQAPIKETIRDLAIKGMLDDAVKQGILEESRGTELLLTPGVPSEEEVYKQKLIRRLEGDELTLSSLGHSVADRPPGLKLKQFLLKHPDVFFLRADLRGDAVSLVADIPARNRRETLRTSWREALQERMENAASIPSQPAAVLNGTWEIYAWGYNAHANDEQLVAQIPEVSRPKCYFQHVQPDDANQLPASQVCFSATRDRHTWNRRIDAPEAIAPLLRTLSRDDDIQLCWHPLSSQQIAALPSTADDRFALVSGDEDGTFAHFTFCGESFVGTSWETLWEHALLEMGAELGHMQIECVLPKAHYPQSRRICPIVRFLARKISAEDAWNSVDASFLPLIESPSSPSSPTGSPRMPPSQGSPRSTPMHAGQCSGHVWSPFFSPASPAYSPTTSVRLFASPPCSPPSRVPSLEQEASAWPTNQFESEVGVPEVAGPAAASARQLLSEPRLLEVLQGALSAGAQHEGLARRAMELMLALLKSSEENSAPAVVGLADKLALEFRKPQWVGLIEPMKPMAFASYTVGWPARVLHLLLGRYLENGAGLIRRDVLYTTEFSEQFAEQLREEEPVAGQQRHITAEPDTSLERTASASRRCRSFRGGCPTDTPAAEVAALATPAGFHGTSDMFWDQLLALLVEESKLMDVSPQLLAVFSDSALAGNLPCVPARIVSAVLQSLGRARLPAEVRATYLWCLTKAVVAWQDSYVKKTDPEIESSIEPCGSAAAPSIQVRAHRNPQSPAEYFVHRALRSTASHCPELACNCRSLP</sequence>
<comment type="caution">
    <text evidence="3">The sequence shown here is derived from an EMBL/GenBank/DDBJ whole genome shotgun (WGS) entry which is preliminary data.</text>
</comment>